<reference evidence="2 3" key="1">
    <citation type="journal article" date="2024" name="G3 (Bethesda)">
        <title>Genome assembly of Hibiscus sabdariffa L. provides insights into metabolisms of medicinal natural products.</title>
        <authorList>
            <person name="Kim T."/>
        </authorList>
    </citation>
    <scope>NUCLEOTIDE SEQUENCE [LARGE SCALE GENOMIC DNA]</scope>
    <source>
        <strain evidence="2">TK-2024</strain>
        <tissue evidence="2">Old leaves</tissue>
    </source>
</reference>
<evidence type="ECO:0000313" key="3">
    <source>
        <dbReference type="Proteomes" id="UP001472677"/>
    </source>
</evidence>
<keyword evidence="3" id="KW-1185">Reference proteome</keyword>
<protein>
    <submittedName>
        <fullName evidence="2">Uncharacterized protein</fullName>
    </submittedName>
</protein>
<sequence>MSALCSLLRRNSKTHKEAANNPEKLSKRIKGEAAGKEAESRRGAERSDVAPAVDMTKRESDHPIWRQAIFPANR</sequence>
<comment type="caution">
    <text evidence="2">The sequence shown here is derived from an EMBL/GenBank/DDBJ whole genome shotgun (WGS) entry which is preliminary data.</text>
</comment>
<feature type="compositionally biased region" description="Basic and acidic residues" evidence="1">
    <location>
        <begin position="14"/>
        <end position="48"/>
    </location>
</feature>
<accession>A0ABR2EZU7</accession>
<proteinExistence type="predicted"/>
<name>A0ABR2EZU7_9ROSI</name>
<dbReference type="EMBL" id="JBBPBM010000009">
    <property type="protein sequence ID" value="KAK8568210.1"/>
    <property type="molecule type" value="Genomic_DNA"/>
</dbReference>
<evidence type="ECO:0000256" key="1">
    <source>
        <dbReference type="SAM" id="MobiDB-lite"/>
    </source>
</evidence>
<feature type="region of interest" description="Disordered" evidence="1">
    <location>
        <begin position="1"/>
        <end position="60"/>
    </location>
</feature>
<evidence type="ECO:0000313" key="2">
    <source>
        <dbReference type="EMBL" id="KAK8568210.1"/>
    </source>
</evidence>
<dbReference type="Proteomes" id="UP001472677">
    <property type="component" value="Unassembled WGS sequence"/>
</dbReference>
<organism evidence="2 3">
    <name type="scientific">Hibiscus sabdariffa</name>
    <name type="common">roselle</name>
    <dbReference type="NCBI Taxonomy" id="183260"/>
    <lineage>
        <taxon>Eukaryota</taxon>
        <taxon>Viridiplantae</taxon>
        <taxon>Streptophyta</taxon>
        <taxon>Embryophyta</taxon>
        <taxon>Tracheophyta</taxon>
        <taxon>Spermatophyta</taxon>
        <taxon>Magnoliopsida</taxon>
        <taxon>eudicotyledons</taxon>
        <taxon>Gunneridae</taxon>
        <taxon>Pentapetalae</taxon>
        <taxon>rosids</taxon>
        <taxon>malvids</taxon>
        <taxon>Malvales</taxon>
        <taxon>Malvaceae</taxon>
        <taxon>Malvoideae</taxon>
        <taxon>Hibiscus</taxon>
    </lineage>
</organism>
<gene>
    <name evidence="2" type="ORF">V6N12_006767</name>
</gene>